<evidence type="ECO:0000256" key="2">
    <source>
        <dbReference type="SAM" id="SignalP"/>
    </source>
</evidence>
<evidence type="ECO:0000256" key="1">
    <source>
        <dbReference type="SAM" id="Phobius"/>
    </source>
</evidence>
<dbReference type="OrthoDB" id="3403816at2"/>
<reference evidence="3 4" key="1">
    <citation type="submission" date="2018-03" db="EMBL/GenBank/DDBJ databases">
        <title>Genomic Encyclopedia of Archaeal and Bacterial Type Strains, Phase II (KMG-II): from individual species to whole genera.</title>
        <authorList>
            <person name="Goeker M."/>
        </authorList>
    </citation>
    <scope>NUCLEOTIDE SEQUENCE [LARGE SCALE GENOMIC DNA]</scope>
    <source>
        <strain evidence="3 4">DSM 43146</strain>
    </source>
</reference>
<gene>
    <name evidence="3" type="ORF">CLV67_10143</name>
</gene>
<dbReference type="Proteomes" id="UP000239415">
    <property type="component" value="Unassembled WGS sequence"/>
</dbReference>
<accession>A0A2T0KNL0</accession>
<evidence type="ECO:0000313" key="3">
    <source>
        <dbReference type="EMBL" id="PRX25331.1"/>
    </source>
</evidence>
<feature type="transmembrane region" description="Helical" evidence="1">
    <location>
        <begin position="132"/>
        <end position="152"/>
    </location>
</feature>
<evidence type="ECO:0008006" key="5">
    <source>
        <dbReference type="Google" id="ProtNLM"/>
    </source>
</evidence>
<proteinExistence type="predicted"/>
<feature type="chain" id="PRO_5038926228" description="Gram-positive cocci surface proteins LPxTG domain-containing protein" evidence="2">
    <location>
        <begin position="25"/>
        <end position="157"/>
    </location>
</feature>
<dbReference type="AlphaFoldDB" id="A0A2T0KNL0"/>
<dbReference type="RefSeq" id="WP_106315094.1">
    <property type="nucleotide sequence ID" value="NZ_BOMO01000028.1"/>
</dbReference>
<keyword evidence="1" id="KW-1133">Transmembrane helix</keyword>
<feature type="signal peptide" evidence="2">
    <location>
        <begin position="1"/>
        <end position="24"/>
    </location>
</feature>
<sequence length="157" mass="15384">MRTFVPAVVAGLTIALTGSSPAAAAAVFVELNPSTVQAGDEIALRASCDENLKAATVRGEPIGTVTVAPEFGFLVATVRVPADTDPGDYPVALTCPDGGAATAVLHVVANVEPSRGPATGFGGTAGDSPAPLLIGAGLAIALAGLALGAVSLRRRIG</sequence>
<keyword evidence="1" id="KW-0812">Transmembrane</keyword>
<evidence type="ECO:0000313" key="4">
    <source>
        <dbReference type="Proteomes" id="UP000239415"/>
    </source>
</evidence>
<name>A0A2T0KNL0_9ACTN</name>
<keyword evidence="4" id="KW-1185">Reference proteome</keyword>
<keyword evidence="1" id="KW-0472">Membrane</keyword>
<protein>
    <recommendedName>
        <fullName evidence="5">Gram-positive cocci surface proteins LPxTG domain-containing protein</fullName>
    </recommendedName>
</protein>
<organism evidence="3 4">
    <name type="scientific">Actinoplanes italicus</name>
    <dbReference type="NCBI Taxonomy" id="113567"/>
    <lineage>
        <taxon>Bacteria</taxon>
        <taxon>Bacillati</taxon>
        <taxon>Actinomycetota</taxon>
        <taxon>Actinomycetes</taxon>
        <taxon>Micromonosporales</taxon>
        <taxon>Micromonosporaceae</taxon>
        <taxon>Actinoplanes</taxon>
    </lineage>
</organism>
<comment type="caution">
    <text evidence="3">The sequence shown here is derived from an EMBL/GenBank/DDBJ whole genome shotgun (WGS) entry which is preliminary data.</text>
</comment>
<keyword evidence="2" id="KW-0732">Signal</keyword>
<dbReference type="EMBL" id="PVMZ01000001">
    <property type="protein sequence ID" value="PRX25331.1"/>
    <property type="molecule type" value="Genomic_DNA"/>
</dbReference>